<accession>A0ACB8VWI4</accession>
<proteinExistence type="predicted"/>
<comment type="caution">
    <text evidence="1">The sequence shown here is derived from an EMBL/GenBank/DDBJ whole genome shotgun (WGS) entry which is preliminary data.</text>
</comment>
<protein>
    <submittedName>
        <fullName evidence="1">Uncharacterized protein</fullName>
    </submittedName>
</protein>
<gene>
    <name evidence="1" type="ORF">L3Q82_014389</name>
</gene>
<evidence type="ECO:0000313" key="2">
    <source>
        <dbReference type="Proteomes" id="UP000831701"/>
    </source>
</evidence>
<evidence type="ECO:0000313" key="1">
    <source>
        <dbReference type="EMBL" id="KAI3360072.1"/>
    </source>
</evidence>
<dbReference type="EMBL" id="CM041547">
    <property type="protein sequence ID" value="KAI3360072.1"/>
    <property type="molecule type" value="Genomic_DNA"/>
</dbReference>
<keyword evidence="2" id="KW-1185">Reference proteome</keyword>
<name>A0ACB8VWI4_9TELE</name>
<dbReference type="Proteomes" id="UP000831701">
    <property type="component" value="Chromosome 17"/>
</dbReference>
<organism evidence="1 2">
    <name type="scientific">Scortum barcoo</name>
    <name type="common">barcoo grunter</name>
    <dbReference type="NCBI Taxonomy" id="214431"/>
    <lineage>
        <taxon>Eukaryota</taxon>
        <taxon>Metazoa</taxon>
        <taxon>Chordata</taxon>
        <taxon>Craniata</taxon>
        <taxon>Vertebrata</taxon>
        <taxon>Euteleostomi</taxon>
        <taxon>Actinopterygii</taxon>
        <taxon>Neopterygii</taxon>
        <taxon>Teleostei</taxon>
        <taxon>Neoteleostei</taxon>
        <taxon>Acanthomorphata</taxon>
        <taxon>Eupercaria</taxon>
        <taxon>Centrarchiformes</taxon>
        <taxon>Terapontoidei</taxon>
        <taxon>Terapontidae</taxon>
        <taxon>Scortum</taxon>
    </lineage>
</organism>
<reference evidence="1" key="1">
    <citation type="submission" date="2022-04" db="EMBL/GenBank/DDBJ databases">
        <title>Jade perch genome.</title>
        <authorList>
            <person name="Chao B."/>
        </authorList>
    </citation>
    <scope>NUCLEOTIDE SEQUENCE</scope>
    <source>
        <strain evidence="1">CB-2022</strain>
    </source>
</reference>
<sequence length="669" mass="73386">MPPKKGDSKAAAKKGKAEEPKKGGKDDKKGGKDDKKGGKKAEEPPAKGKGKDDGKKGKGKKPVSESEEGSEEEEEEMKTEEEEGDDSEEEVVTKKAAQQGKGKGKAALKGASKAMAVKGFKPPTKQSPRSDDDDEEEEEKGKPQIKKGMGAVNLKKMSDVHIKGASKAMMGFAAEGQKKNTGAAKALKPDPKAHLKGASKALSGLTGKASPFSFPSKQQQPEKAKPKRNLKSTTRLFLRLSKKKKPSAGGKPLLGTSKLFAGFGGKSPSGDKKPGLSGFSMFNKKDDAPKETTPPKKTINLSGLGGKGAMATEAKGLGGKFKGMFGKKKAGSVFKKKSWMLGRIAAATNWLTGRFLNSKGQGRQGARAGGRGGKRLSFANRDTRGRQMHYYNEAYEYDDDEYGYEEDYYDRLRPRGYLRQPMGYDPHDPYGEEMEYFDDEEWEDEYGYYDDEGNFYYDDEFYYGDDVDYYSYPYDYYDDEYEDYYGDEGIEYYYGEDGMLYAIEPEPYGNGYYGNAMDGFYDPYDPEQYRDYFDHSMGYNYGTSDPYAYSPSFLCFYWSLVPISPTTPPGPSTLPSFSSSRPTNVPDGAKVTNGTTTAATNSSNDAFTIAFTSGLTNASATYESSSIPTAVIKARICQGNGTSFTPFLTTSHGLPNRHPARPTPLPSLT</sequence>